<dbReference type="FunFam" id="2.40.50.140:FF:000199">
    <property type="entry name" value="tRNA-aminoacylation cofactor ARC1"/>
    <property type="match status" value="1"/>
</dbReference>
<dbReference type="InterPro" id="IPR010987">
    <property type="entry name" value="Glutathione-S-Trfase_C-like"/>
</dbReference>
<dbReference type="InterPro" id="IPR012340">
    <property type="entry name" value="NA-bd_OB-fold"/>
</dbReference>
<gene>
    <name evidence="7" type="ORF">TCAP_06350</name>
</gene>
<dbReference type="PROSITE" id="PS50886">
    <property type="entry name" value="TRBD"/>
    <property type="match status" value="1"/>
</dbReference>
<evidence type="ECO:0000259" key="5">
    <source>
        <dbReference type="PROSITE" id="PS50405"/>
    </source>
</evidence>
<feature type="domain" description="TRNA-binding" evidence="6">
    <location>
        <begin position="360"/>
        <end position="482"/>
    </location>
</feature>
<reference evidence="7 8" key="1">
    <citation type="submission" date="2017-08" db="EMBL/GenBank/DDBJ databases">
        <title>Harnessing the power of phylogenomics to disentangle the directionality and signatures of interkingdom host jumping in the parasitic fungal genus Tolypocladium.</title>
        <authorList>
            <person name="Quandt C.A."/>
            <person name="Patterson W."/>
            <person name="Spatafora J.W."/>
        </authorList>
    </citation>
    <scope>NUCLEOTIDE SEQUENCE [LARGE SCALE GENOMIC DNA]</scope>
    <source>
        <strain evidence="7 8">CBS 113982</strain>
    </source>
</reference>
<accession>A0A2K3Q802</accession>
<feature type="non-terminal residue" evidence="7">
    <location>
        <position position="1"/>
    </location>
</feature>
<feature type="domain" description="GST C-terminal" evidence="5">
    <location>
        <begin position="104"/>
        <end position="268"/>
    </location>
</feature>
<evidence type="ECO:0000256" key="2">
    <source>
        <dbReference type="ARBA" id="ARBA00022884"/>
    </source>
</evidence>
<dbReference type="Proteomes" id="UP000236621">
    <property type="component" value="Unassembled WGS sequence"/>
</dbReference>
<dbReference type="OrthoDB" id="19141at2759"/>
<dbReference type="PANTHER" id="PTHR11586:SF33">
    <property type="entry name" value="AMINOACYL TRNA SYNTHASE COMPLEX-INTERACTING MULTIFUNCTIONAL PROTEIN 1"/>
    <property type="match status" value="1"/>
</dbReference>
<feature type="compositionally biased region" description="Basic and acidic residues" evidence="4">
    <location>
        <begin position="336"/>
        <end position="347"/>
    </location>
</feature>
<dbReference type="Gene3D" id="2.40.50.140">
    <property type="entry name" value="Nucleic acid-binding proteins"/>
    <property type="match status" value="1"/>
</dbReference>
<dbReference type="CDD" id="cd02799">
    <property type="entry name" value="tRNA_bind_EMAP-II_like"/>
    <property type="match status" value="1"/>
</dbReference>
<evidence type="ECO:0000313" key="8">
    <source>
        <dbReference type="Proteomes" id="UP000236621"/>
    </source>
</evidence>
<dbReference type="Pfam" id="PF01588">
    <property type="entry name" value="tRNA_bind"/>
    <property type="match status" value="1"/>
</dbReference>
<dbReference type="GO" id="GO:0017102">
    <property type="term" value="C:methionyl glutamyl tRNA synthetase complex"/>
    <property type="evidence" value="ECO:0007669"/>
    <property type="project" value="TreeGrafter"/>
</dbReference>
<dbReference type="PANTHER" id="PTHR11586">
    <property type="entry name" value="TRNA-AMINOACYLATION COFACTOR ARC1 FAMILY MEMBER"/>
    <property type="match status" value="1"/>
</dbReference>
<dbReference type="STRING" id="45235.A0A2K3Q802"/>
<dbReference type="GO" id="GO:0000049">
    <property type="term" value="F:tRNA binding"/>
    <property type="evidence" value="ECO:0007669"/>
    <property type="project" value="UniProtKB-UniRule"/>
</dbReference>
<keyword evidence="2 3" id="KW-0694">RNA-binding</keyword>
<dbReference type="InterPro" id="IPR051270">
    <property type="entry name" value="Tyrosine-tRNA_ligase_regulator"/>
</dbReference>
<feature type="compositionally biased region" description="Basic and acidic residues" evidence="4">
    <location>
        <begin position="267"/>
        <end position="283"/>
    </location>
</feature>
<dbReference type="PROSITE" id="PS50405">
    <property type="entry name" value="GST_CTER"/>
    <property type="match status" value="1"/>
</dbReference>
<name>A0A2K3Q802_9HYPO</name>
<dbReference type="CDD" id="cd10304">
    <property type="entry name" value="GST_C_Arc1p_N_like"/>
    <property type="match status" value="1"/>
</dbReference>
<dbReference type="Pfam" id="PF21972">
    <property type="entry name" value="Arc1p_N_like"/>
    <property type="match status" value="1"/>
</dbReference>
<sequence length="553" mass="60215">TAVSPAAGRNWPESKLAITVSAEVEAKIRSRVEEATRLPPRVMTRNPSAVTSQRVNWWPGRATQGSHTCFSLNRQATNVPLHPRHPSILLLRTPCFVLRASCFVLHERGRKQLLTRQFTKLFSLRAIRPTIRSPSPLRRLHQPLRMASISAQTYTPTEEAEIQQWLTTSERLRAGEDKPSILETLNSHLANRTTLLGSKPSKADVAIYETLSPIVAKWSPDERTGEKGHPHIVRHLDFVQNSPQFGLALKDDQKFSVDQDDVRYVKPPVDAKAEKERLKKEKAATTAGGAGAGNNEETLVDRTKEKVKEKAAEVKEKAAEVKGAAAAAAAAVAGGDKPKKEKKEKAPKPQKAPAAAAPMSPALIDLRVGHILKAINHPDADSLYVSTIAMGDEASDDTTEYEGQVCRTVCSGLNGLIPLAEMQGRKVVVVCNLKPVKMRGIKSSAMVLAASPKIKEGDVDDHKGPVELVSPPEGAKAGERVFFEGWKGEPEGQLNPKKKIWEMFQPGFTTTDSLEVAFNAGVVEQLGKSDVGRLVTESGGVCTVKTLKDAVVR</sequence>
<protein>
    <recommendedName>
        <fullName evidence="9">tRNA-aminoacylation cofactor ARC1</fullName>
    </recommendedName>
</protein>
<feature type="compositionally biased region" description="Low complexity" evidence="4">
    <location>
        <begin position="349"/>
        <end position="358"/>
    </location>
</feature>
<comment type="caution">
    <text evidence="7">The sequence shown here is derived from an EMBL/GenBank/DDBJ whole genome shotgun (WGS) entry which is preliminary data.</text>
</comment>
<feature type="region of interest" description="Disordered" evidence="4">
    <location>
        <begin position="330"/>
        <end position="358"/>
    </location>
</feature>
<evidence type="ECO:0008006" key="9">
    <source>
        <dbReference type="Google" id="ProtNLM"/>
    </source>
</evidence>
<dbReference type="InterPro" id="IPR036282">
    <property type="entry name" value="Glutathione-S-Trfase_C_sf"/>
</dbReference>
<evidence type="ECO:0000256" key="4">
    <source>
        <dbReference type="SAM" id="MobiDB-lite"/>
    </source>
</evidence>
<evidence type="ECO:0000313" key="7">
    <source>
        <dbReference type="EMBL" id="PNY23705.1"/>
    </source>
</evidence>
<proteinExistence type="predicted"/>
<dbReference type="InterPro" id="IPR002547">
    <property type="entry name" value="tRNA-bd_dom"/>
</dbReference>
<dbReference type="SUPFAM" id="SSF50249">
    <property type="entry name" value="Nucleic acid-binding proteins"/>
    <property type="match status" value="1"/>
</dbReference>
<dbReference type="SUPFAM" id="SSF47616">
    <property type="entry name" value="GST C-terminal domain-like"/>
    <property type="match status" value="1"/>
</dbReference>
<evidence type="ECO:0000256" key="3">
    <source>
        <dbReference type="PROSITE-ProRule" id="PRU00209"/>
    </source>
</evidence>
<organism evidence="7 8">
    <name type="scientific">Tolypocladium capitatum</name>
    <dbReference type="NCBI Taxonomy" id="45235"/>
    <lineage>
        <taxon>Eukaryota</taxon>
        <taxon>Fungi</taxon>
        <taxon>Dikarya</taxon>
        <taxon>Ascomycota</taxon>
        <taxon>Pezizomycotina</taxon>
        <taxon>Sordariomycetes</taxon>
        <taxon>Hypocreomycetidae</taxon>
        <taxon>Hypocreales</taxon>
        <taxon>Ophiocordycipitaceae</taxon>
        <taxon>Tolypocladium</taxon>
    </lineage>
</organism>
<evidence type="ECO:0000256" key="1">
    <source>
        <dbReference type="ARBA" id="ARBA00022555"/>
    </source>
</evidence>
<dbReference type="Gene3D" id="1.20.1050.130">
    <property type="match status" value="1"/>
</dbReference>
<feature type="region of interest" description="Disordered" evidence="4">
    <location>
        <begin position="267"/>
        <end position="304"/>
    </location>
</feature>
<dbReference type="AlphaFoldDB" id="A0A2K3Q802"/>
<dbReference type="InterPro" id="IPR053836">
    <property type="entry name" value="Arc1-like_N"/>
</dbReference>
<keyword evidence="8" id="KW-1185">Reference proteome</keyword>
<dbReference type="EMBL" id="NRSZ01001055">
    <property type="protein sequence ID" value="PNY23705.1"/>
    <property type="molecule type" value="Genomic_DNA"/>
</dbReference>
<keyword evidence="1 3" id="KW-0820">tRNA-binding</keyword>
<evidence type="ECO:0000259" key="6">
    <source>
        <dbReference type="PROSITE" id="PS50886"/>
    </source>
</evidence>